<sequence length="49" mass="5790">MFLKRITREPQFFRKIRSSVFSSQPLINYADKFSAGFHIPPLRTYLVGQ</sequence>
<keyword evidence="2" id="KW-1185">Reference proteome</keyword>
<evidence type="ECO:0000313" key="2">
    <source>
        <dbReference type="Proteomes" id="UP000663722"/>
    </source>
</evidence>
<protein>
    <submittedName>
        <fullName evidence="1">Uncharacterized protein</fullName>
    </submittedName>
</protein>
<dbReference type="KEGG" id="dmm:dnm_034680"/>
<proteinExistence type="predicted"/>
<evidence type="ECO:0000313" key="1">
    <source>
        <dbReference type="EMBL" id="QTA87434.1"/>
    </source>
</evidence>
<organism evidence="1 2">
    <name type="scientific">Desulfonema magnum</name>
    <dbReference type="NCBI Taxonomy" id="45655"/>
    <lineage>
        <taxon>Bacteria</taxon>
        <taxon>Pseudomonadati</taxon>
        <taxon>Thermodesulfobacteriota</taxon>
        <taxon>Desulfobacteria</taxon>
        <taxon>Desulfobacterales</taxon>
        <taxon>Desulfococcaceae</taxon>
        <taxon>Desulfonema</taxon>
    </lineage>
</organism>
<dbReference type="EMBL" id="CP061800">
    <property type="protein sequence ID" value="QTA87434.1"/>
    <property type="molecule type" value="Genomic_DNA"/>
</dbReference>
<dbReference type="AlphaFoldDB" id="A0A975GN65"/>
<reference evidence="1" key="1">
    <citation type="journal article" date="2021" name="Microb. Physiol.">
        <title>Proteogenomic Insights into the Physiology of Marine, Sulfate-Reducing, Filamentous Desulfonema limicola and Desulfonema magnum.</title>
        <authorList>
            <person name="Schnaars V."/>
            <person name="Wohlbrand L."/>
            <person name="Scheve S."/>
            <person name="Hinrichs C."/>
            <person name="Reinhardt R."/>
            <person name="Rabus R."/>
        </authorList>
    </citation>
    <scope>NUCLEOTIDE SEQUENCE</scope>
    <source>
        <strain evidence="1">4be13</strain>
    </source>
</reference>
<dbReference type="Proteomes" id="UP000663722">
    <property type="component" value="Chromosome"/>
</dbReference>
<accession>A0A975GN65</accession>
<name>A0A975GN65_9BACT</name>
<gene>
    <name evidence="1" type="ORF">dnm_034680</name>
</gene>